<dbReference type="Proteomes" id="UP001610432">
    <property type="component" value="Unassembled WGS sequence"/>
</dbReference>
<evidence type="ECO:0000256" key="1">
    <source>
        <dbReference type="SAM" id="MobiDB-lite"/>
    </source>
</evidence>
<feature type="compositionally biased region" description="Basic and acidic residues" evidence="1">
    <location>
        <begin position="1"/>
        <end position="19"/>
    </location>
</feature>
<dbReference type="EMBL" id="JBFXLQ010000002">
    <property type="protein sequence ID" value="KAL2871787.1"/>
    <property type="molecule type" value="Genomic_DNA"/>
</dbReference>
<sequence>MVEGRGRVSVKGEKDERRSSSVTGAQLSSSRNTETSTRQAGEPGFLASVPESLGWEDSGNKPEKIRGPRGRNRRGLTEEVTRKEGRKMSEAWGFIRWRGGRSGQETVQSRQSERPLHGISWG</sequence>
<evidence type="ECO:0000313" key="3">
    <source>
        <dbReference type="Proteomes" id="UP001610432"/>
    </source>
</evidence>
<reference evidence="2 3" key="1">
    <citation type="submission" date="2024-07" db="EMBL/GenBank/DDBJ databases">
        <title>Section-level genome sequencing and comparative genomics of Aspergillus sections Usti and Cavernicolus.</title>
        <authorList>
            <consortium name="Lawrence Berkeley National Laboratory"/>
            <person name="Nybo J.L."/>
            <person name="Vesth T.C."/>
            <person name="Theobald S."/>
            <person name="Frisvad J.C."/>
            <person name="Larsen T.O."/>
            <person name="Kjaerboelling I."/>
            <person name="Rothschild-Mancinelli K."/>
            <person name="Lyhne E.K."/>
            <person name="Kogle M.E."/>
            <person name="Barry K."/>
            <person name="Clum A."/>
            <person name="Na H."/>
            <person name="Ledsgaard L."/>
            <person name="Lin J."/>
            <person name="Lipzen A."/>
            <person name="Kuo A."/>
            <person name="Riley R."/>
            <person name="Mondo S."/>
            <person name="Labutti K."/>
            <person name="Haridas S."/>
            <person name="Pangalinan J."/>
            <person name="Salamov A.A."/>
            <person name="Simmons B.A."/>
            <person name="Magnuson J.K."/>
            <person name="Chen J."/>
            <person name="Drula E."/>
            <person name="Henrissat B."/>
            <person name="Wiebenga A."/>
            <person name="Lubbers R.J."/>
            <person name="Gomes A.C."/>
            <person name="Macurrencykelacurrency M.R."/>
            <person name="Stajich J."/>
            <person name="Grigoriev I.V."/>
            <person name="Mortensen U.H."/>
            <person name="De Vries R.P."/>
            <person name="Baker S.E."/>
            <person name="Andersen M.R."/>
        </authorList>
    </citation>
    <scope>NUCLEOTIDE SEQUENCE [LARGE SCALE GENOMIC DNA]</scope>
    <source>
        <strain evidence="2 3">CBS 449.75</strain>
    </source>
</reference>
<feature type="region of interest" description="Disordered" evidence="1">
    <location>
        <begin position="1"/>
        <end position="85"/>
    </location>
</feature>
<gene>
    <name evidence="2" type="ORF">BJX67DRAFT_87220</name>
</gene>
<accession>A0ABR4M5B8</accession>
<feature type="region of interest" description="Disordered" evidence="1">
    <location>
        <begin position="99"/>
        <end position="122"/>
    </location>
</feature>
<dbReference type="RefSeq" id="XP_070890766.1">
    <property type="nucleotide sequence ID" value="XM_071035567.1"/>
</dbReference>
<dbReference type="GeneID" id="98150639"/>
<comment type="caution">
    <text evidence="2">The sequence shown here is derived from an EMBL/GenBank/DDBJ whole genome shotgun (WGS) entry which is preliminary data.</text>
</comment>
<proteinExistence type="predicted"/>
<organism evidence="2 3">
    <name type="scientific">Aspergillus lucknowensis</name>
    <dbReference type="NCBI Taxonomy" id="176173"/>
    <lineage>
        <taxon>Eukaryota</taxon>
        <taxon>Fungi</taxon>
        <taxon>Dikarya</taxon>
        <taxon>Ascomycota</taxon>
        <taxon>Pezizomycotina</taxon>
        <taxon>Eurotiomycetes</taxon>
        <taxon>Eurotiomycetidae</taxon>
        <taxon>Eurotiales</taxon>
        <taxon>Aspergillaceae</taxon>
        <taxon>Aspergillus</taxon>
        <taxon>Aspergillus subgen. Nidulantes</taxon>
    </lineage>
</organism>
<protein>
    <submittedName>
        <fullName evidence="2">Uncharacterized protein</fullName>
    </submittedName>
</protein>
<name>A0ABR4M5B8_9EURO</name>
<keyword evidence="3" id="KW-1185">Reference proteome</keyword>
<feature type="compositionally biased region" description="Polar residues" evidence="1">
    <location>
        <begin position="20"/>
        <end position="39"/>
    </location>
</feature>
<feature type="compositionally biased region" description="Basic and acidic residues" evidence="1">
    <location>
        <begin position="75"/>
        <end position="85"/>
    </location>
</feature>
<evidence type="ECO:0000313" key="2">
    <source>
        <dbReference type="EMBL" id="KAL2871787.1"/>
    </source>
</evidence>